<sequence length="257" mass="29491">MFKVSEKKDVGMVLTPDWTKTSSKRLTFKGFKSWSDEQHYYVALFNCKATECKQWKNDDNGRGDWININELPSPVLLRFLKTEQTYKGKDGKPDNTIKPSEWDLFFIDRFDELASEFPDGLVEGTLDCTENNLGFANRWKIETNEDKKAILKEAFLDVKPITESVDGLSDYSFDKLANTSFKKSGSSYTPKETTEQVLNARMSFIAKHFSTAIDGTEGETLPLHYYFLAMYKLPSEEFEINQKYLEVLIKIATGGIQ</sequence>
<reference evidence="1 2" key="1">
    <citation type="submission" date="2023-12" db="EMBL/GenBank/DDBJ databases">
        <title>Baltic Sea Cyanobacteria.</title>
        <authorList>
            <person name="Delbaje E."/>
            <person name="Fewer D.P."/>
            <person name="Shishido T.K."/>
        </authorList>
    </citation>
    <scope>NUCLEOTIDE SEQUENCE [LARGE SCALE GENOMIC DNA]</scope>
    <source>
        <strain evidence="1 2">CCNP 1315</strain>
    </source>
</reference>
<gene>
    <name evidence="1" type="ORF">VB854_11455</name>
</gene>
<accession>A0ABU5TXD5</accession>
<evidence type="ECO:0000313" key="2">
    <source>
        <dbReference type="Proteomes" id="UP001301728"/>
    </source>
</evidence>
<evidence type="ECO:0000313" key="1">
    <source>
        <dbReference type="EMBL" id="MEA5519560.1"/>
    </source>
</evidence>
<proteinExistence type="predicted"/>
<dbReference type="RefSeq" id="WP_323223358.1">
    <property type="nucleotide sequence ID" value="NZ_JAYGHT010000038.1"/>
</dbReference>
<dbReference type="EMBL" id="JAYGHT010000038">
    <property type="protein sequence ID" value="MEA5519560.1"/>
    <property type="molecule type" value="Genomic_DNA"/>
</dbReference>
<protein>
    <submittedName>
        <fullName evidence="1">Uncharacterized protein</fullName>
    </submittedName>
</protein>
<organism evidence="1 2">
    <name type="scientific">Limnoraphis robusta CCNP1315</name>
    <dbReference type="NCBI Taxonomy" id="3110306"/>
    <lineage>
        <taxon>Bacteria</taxon>
        <taxon>Bacillati</taxon>
        <taxon>Cyanobacteriota</taxon>
        <taxon>Cyanophyceae</taxon>
        <taxon>Oscillatoriophycideae</taxon>
        <taxon>Oscillatoriales</taxon>
        <taxon>Sirenicapillariaceae</taxon>
        <taxon>Limnoraphis</taxon>
    </lineage>
</organism>
<keyword evidence="2" id="KW-1185">Reference proteome</keyword>
<name>A0ABU5TXD5_9CYAN</name>
<dbReference type="Proteomes" id="UP001301728">
    <property type="component" value="Unassembled WGS sequence"/>
</dbReference>
<comment type="caution">
    <text evidence="1">The sequence shown here is derived from an EMBL/GenBank/DDBJ whole genome shotgun (WGS) entry which is preliminary data.</text>
</comment>